<proteinExistence type="predicted"/>
<dbReference type="AlphaFoldDB" id="A0A6A4H2X1"/>
<feature type="compositionally biased region" description="Basic and acidic residues" evidence="1">
    <location>
        <begin position="1"/>
        <end position="31"/>
    </location>
</feature>
<sequence>MAEEIAEKKSAEEEKGEGVEVQHAAEEEKNKGVQVQYAAEERKGKPVQFQDVAHLGSEPTEEEVTEMFTRKS</sequence>
<feature type="region of interest" description="Disordered" evidence="1">
    <location>
        <begin position="1"/>
        <end position="32"/>
    </location>
</feature>
<evidence type="ECO:0000313" key="3">
    <source>
        <dbReference type="Proteomes" id="UP000799118"/>
    </source>
</evidence>
<gene>
    <name evidence="2" type="ORF">BT96DRAFT_1000662</name>
</gene>
<name>A0A6A4H2X1_9AGAR</name>
<dbReference type="Proteomes" id="UP000799118">
    <property type="component" value="Unassembled WGS sequence"/>
</dbReference>
<reference evidence="2" key="1">
    <citation type="journal article" date="2019" name="Environ. Microbiol.">
        <title>Fungal ecological strategies reflected in gene transcription - a case study of two litter decomposers.</title>
        <authorList>
            <person name="Barbi F."/>
            <person name="Kohler A."/>
            <person name="Barry K."/>
            <person name="Baskaran P."/>
            <person name="Daum C."/>
            <person name="Fauchery L."/>
            <person name="Ihrmark K."/>
            <person name="Kuo A."/>
            <person name="LaButti K."/>
            <person name="Lipzen A."/>
            <person name="Morin E."/>
            <person name="Grigoriev I.V."/>
            <person name="Henrissat B."/>
            <person name="Lindahl B."/>
            <person name="Martin F."/>
        </authorList>
    </citation>
    <scope>NUCLEOTIDE SEQUENCE</scope>
    <source>
        <strain evidence="2">JB14</strain>
    </source>
</reference>
<keyword evidence="3" id="KW-1185">Reference proteome</keyword>
<organism evidence="2 3">
    <name type="scientific">Gymnopus androsaceus JB14</name>
    <dbReference type="NCBI Taxonomy" id="1447944"/>
    <lineage>
        <taxon>Eukaryota</taxon>
        <taxon>Fungi</taxon>
        <taxon>Dikarya</taxon>
        <taxon>Basidiomycota</taxon>
        <taxon>Agaricomycotina</taxon>
        <taxon>Agaricomycetes</taxon>
        <taxon>Agaricomycetidae</taxon>
        <taxon>Agaricales</taxon>
        <taxon>Marasmiineae</taxon>
        <taxon>Omphalotaceae</taxon>
        <taxon>Gymnopus</taxon>
    </lineage>
</organism>
<dbReference type="EMBL" id="ML769604">
    <property type="protein sequence ID" value="KAE9392116.1"/>
    <property type="molecule type" value="Genomic_DNA"/>
</dbReference>
<evidence type="ECO:0000313" key="2">
    <source>
        <dbReference type="EMBL" id="KAE9392116.1"/>
    </source>
</evidence>
<evidence type="ECO:0000256" key="1">
    <source>
        <dbReference type="SAM" id="MobiDB-lite"/>
    </source>
</evidence>
<accession>A0A6A4H2X1</accession>
<protein>
    <submittedName>
        <fullName evidence="2">Uncharacterized protein</fullName>
    </submittedName>
</protein>